<proteinExistence type="predicted"/>
<keyword evidence="2 5" id="KW-0853">WD repeat</keyword>
<organism evidence="7 8">
    <name type="scientific">Hydnum rufescens UP504</name>
    <dbReference type="NCBI Taxonomy" id="1448309"/>
    <lineage>
        <taxon>Eukaryota</taxon>
        <taxon>Fungi</taxon>
        <taxon>Dikarya</taxon>
        <taxon>Basidiomycota</taxon>
        <taxon>Agaricomycotina</taxon>
        <taxon>Agaricomycetes</taxon>
        <taxon>Cantharellales</taxon>
        <taxon>Hydnaceae</taxon>
        <taxon>Hydnum</taxon>
    </lineage>
</organism>
<evidence type="ECO:0000256" key="2">
    <source>
        <dbReference type="ARBA" id="ARBA00022574"/>
    </source>
</evidence>
<comment type="subcellular location">
    <subcellularLocation>
        <location evidence="1">Nucleus</location>
    </subcellularLocation>
</comment>
<dbReference type="Proteomes" id="UP000886523">
    <property type="component" value="Unassembled WGS sequence"/>
</dbReference>
<dbReference type="InterPro" id="IPR015943">
    <property type="entry name" value="WD40/YVTN_repeat-like_dom_sf"/>
</dbReference>
<feature type="repeat" description="WD" evidence="5">
    <location>
        <begin position="167"/>
        <end position="208"/>
    </location>
</feature>
<sequence length="410" mass="45427">MPPSQFLVTSWRLCLWPVWYLDPEVSYSYYTSTLDAKSAPTIVVQFVSQDDGEMLLGPAVNVPADFSHEGLEALANKQSGQTTHSGAPTRLVVSTSLLQEVLAHPSKAFMPEDALKVYCSPQSIFRLHGASILVWHSCLSGRLLATGSGDTTARLLDLNMELPSYTLAGHKGWMLCVEWEAREWKLATSGHNGQVRIWNPKSGKPLGDALKGHTMWITSLAWGPIHINAKNPRVALSSKDNTVHIWSTGKVVYILKDHVYWVTTLALNTDFVLCTSLYDHTGKVPTSDKEGKSSVSHMWGFRFAALALALVRYESITASTPELLISSSDDHTLFLWSVFRVETGDGLTGHQRQVSHVGFSPYGQWATSAGFDNCLRVWGGQESGYIARLRGHIMPVYRLTCVSKDRTVKY</sequence>
<keyword evidence="3" id="KW-0677">Repeat</keyword>
<evidence type="ECO:0000256" key="6">
    <source>
        <dbReference type="SAM" id="SignalP"/>
    </source>
</evidence>
<dbReference type="GO" id="GO:0005730">
    <property type="term" value="C:nucleolus"/>
    <property type="evidence" value="ECO:0007669"/>
    <property type="project" value="TreeGrafter"/>
</dbReference>
<dbReference type="Pfam" id="PF00400">
    <property type="entry name" value="WD40"/>
    <property type="match status" value="3"/>
</dbReference>
<keyword evidence="6" id="KW-0732">Signal</keyword>
<gene>
    <name evidence="7" type="ORF">BS47DRAFT_1374414</name>
</gene>
<dbReference type="SMART" id="SM00320">
    <property type="entry name" value="WD40"/>
    <property type="match status" value="5"/>
</dbReference>
<reference evidence="7" key="1">
    <citation type="journal article" date="2020" name="Nat. Commun.">
        <title>Large-scale genome sequencing of mycorrhizal fungi provides insights into the early evolution of symbiotic traits.</title>
        <authorList>
            <person name="Miyauchi S."/>
            <person name="Kiss E."/>
            <person name="Kuo A."/>
            <person name="Drula E."/>
            <person name="Kohler A."/>
            <person name="Sanchez-Garcia M."/>
            <person name="Morin E."/>
            <person name="Andreopoulos B."/>
            <person name="Barry K.W."/>
            <person name="Bonito G."/>
            <person name="Buee M."/>
            <person name="Carver A."/>
            <person name="Chen C."/>
            <person name="Cichocki N."/>
            <person name="Clum A."/>
            <person name="Culley D."/>
            <person name="Crous P.W."/>
            <person name="Fauchery L."/>
            <person name="Girlanda M."/>
            <person name="Hayes R.D."/>
            <person name="Keri Z."/>
            <person name="LaButti K."/>
            <person name="Lipzen A."/>
            <person name="Lombard V."/>
            <person name="Magnuson J."/>
            <person name="Maillard F."/>
            <person name="Murat C."/>
            <person name="Nolan M."/>
            <person name="Ohm R.A."/>
            <person name="Pangilinan J."/>
            <person name="Pereira M.F."/>
            <person name="Perotto S."/>
            <person name="Peter M."/>
            <person name="Pfister S."/>
            <person name="Riley R."/>
            <person name="Sitrit Y."/>
            <person name="Stielow J.B."/>
            <person name="Szollosi G."/>
            <person name="Zifcakova L."/>
            <person name="Stursova M."/>
            <person name="Spatafora J.W."/>
            <person name="Tedersoo L."/>
            <person name="Vaario L.M."/>
            <person name="Yamada A."/>
            <person name="Yan M."/>
            <person name="Wang P."/>
            <person name="Xu J."/>
            <person name="Bruns T."/>
            <person name="Baldrian P."/>
            <person name="Vilgalys R."/>
            <person name="Dunand C."/>
            <person name="Henrissat B."/>
            <person name="Grigoriev I.V."/>
            <person name="Hibbett D."/>
            <person name="Nagy L.G."/>
            <person name="Martin F.M."/>
        </authorList>
    </citation>
    <scope>NUCLEOTIDE SEQUENCE</scope>
    <source>
        <strain evidence="7">UP504</strain>
    </source>
</reference>
<dbReference type="InterPro" id="IPR036322">
    <property type="entry name" value="WD40_repeat_dom_sf"/>
</dbReference>
<dbReference type="EMBL" id="MU129249">
    <property type="protein sequence ID" value="KAF9504221.1"/>
    <property type="molecule type" value="Genomic_DNA"/>
</dbReference>
<feature type="repeat" description="WD" evidence="5">
    <location>
        <begin position="347"/>
        <end position="378"/>
    </location>
</feature>
<keyword evidence="8" id="KW-1185">Reference proteome</keyword>
<feature type="chain" id="PRO_5040461397" evidence="6">
    <location>
        <begin position="21"/>
        <end position="410"/>
    </location>
</feature>
<evidence type="ECO:0000313" key="7">
    <source>
        <dbReference type="EMBL" id="KAF9504221.1"/>
    </source>
</evidence>
<dbReference type="PANTHER" id="PTHR19848">
    <property type="entry name" value="WD40 REPEAT PROTEIN"/>
    <property type="match status" value="1"/>
</dbReference>
<name>A0A9P6AEH5_9AGAM</name>
<dbReference type="SUPFAM" id="SSF50978">
    <property type="entry name" value="WD40 repeat-like"/>
    <property type="match status" value="1"/>
</dbReference>
<keyword evidence="4" id="KW-0539">Nucleus</keyword>
<feature type="repeat" description="WD" evidence="5">
    <location>
        <begin position="210"/>
        <end position="247"/>
    </location>
</feature>
<dbReference type="InterPro" id="IPR001680">
    <property type="entry name" value="WD40_rpt"/>
</dbReference>
<dbReference type="GO" id="GO:0000027">
    <property type="term" value="P:ribosomal large subunit assembly"/>
    <property type="evidence" value="ECO:0007669"/>
    <property type="project" value="TreeGrafter"/>
</dbReference>
<accession>A0A9P6AEH5</accession>
<evidence type="ECO:0000256" key="5">
    <source>
        <dbReference type="PROSITE-ProRule" id="PRU00221"/>
    </source>
</evidence>
<feature type="signal peptide" evidence="6">
    <location>
        <begin position="1"/>
        <end position="20"/>
    </location>
</feature>
<protein>
    <submittedName>
        <fullName evidence="7">Uncharacterized protein</fullName>
    </submittedName>
</protein>
<evidence type="ECO:0000256" key="3">
    <source>
        <dbReference type="ARBA" id="ARBA00022737"/>
    </source>
</evidence>
<evidence type="ECO:0000313" key="8">
    <source>
        <dbReference type="Proteomes" id="UP000886523"/>
    </source>
</evidence>
<comment type="caution">
    <text evidence="7">The sequence shown here is derived from an EMBL/GenBank/DDBJ whole genome shotgun (WGS) entry which is preliminary data.</text>
</comment>
<dbReference type="PANTHER" id="PTHR19848:SF0">
    <property type="entry name" value="NOTCHLESS PROTEIN HOMOLOG 1"/>
    <property type="match status" value="1"/>
</dbReference>
<dbReference type="OrthoDB" id="10267436at2759"/>
<dbReference type="AlphaFoldDB" id="A0A9P6AEH5"/>
<evidence type="ECO:0000256" key="4">
    <source>
        <dbReference type="ARBA" id="ARBA00023242"/>
    </source>
</evidence>
<dbReference type="PROSITE" id="PS50082">
    <property type="entry name" value="WD_REPEATS_2"/>
    <property type="match status" value="3"/>
</dbReference>
<dbReference type="PROSITE" id="PS50294">
    <property type="entry name" value="WD_REPEATS_REGION"/>
    <property type="match status" value="2"/>
</dbReference>
<dbReference type="Gene3D" id="2.130.10.10">
    <property type="entry name" value="YVTN repeat-like/Quinoprotein amine dehydrogenase"/>
    <property type="match status" value="2"/>
</dbReference>
<evidence type="ECO:0000256" key="1">
    <source>
        <dbReference type="ARBA" id="ARBA00004123"/>
    </source>
</evidence>